<accession>F7NMY0</accession>
<dbReference type="Gene3D" id="3.40.50.300">
    <property type="entry name" value="P-loop containing nucleotide triphosphate hydrolases"/>
    <property type="match status" value="2"/>
</dbReference>
<dbReference type="Proteomes" id="UP000003240">
    <property type="component" value="Unassembled WGS sequence"/>
</dbReference>
<keyword evidence="3" id="KW-0378">Hydrolase</keyword>
<dbReference type="AlphaFoldDB" id="F7NMY0"/>
<dbReference type="eggNOG" id="COG3593">
    <property type="taxonomic scope" value="Bacteria"/>
</dbReference>
<dbReference type="RefSeq" id="WP_004098135.1">
    <property type="nucleotide sequence ID" value="NZ_AFGF01000194.1"/>
</dbReference>
<dbReference type="Pfam" id="PF13175">
    <property type="entry name" value="AAA_15"/>
    <property type="match status" value="2"/>
</dbReference>
<evidence type="ECO:0000313" key="4">
    <source>
        <dbReference type="Proteomes" id="UP000003240"/>
    </source>
</evidence>
<protein>
    <submittedName>
        <fullName evidence="3">ATP-dependent endonuclease family protein</fullName>
    </submittedName>
</protein>
<evidence type="ECO:0000259" key="2">
    <source>
        <dbReference type="Pfam" id="PF20469"/>
    </source>
</evidence>
<feature type="domain" description="Endonuclease GajA/Old nuclease/RecF-like AAA" evidence="1">
    <location>
        <begin position="278"/>
        <end position="349"/>
    </location>
</feature>
<keyword evidence="3" id="KW-0540">Nuclease</keyword>
<sequence>MKLVYIQINNFRGIKESHLLLPGNAVLVGDNNTGKSTILEAIDLVLGPERLSRHPVIDEHDFYAGRYLDNEKNPIDILIEAVIIDLTIEQQRHFRNHLEWWDTDNNVLIDGPPPEATDNAGVVAALRIGFKGNYDADEDDFVGATFFMLPKKEDGTYDSFRTSDKRFCGFLYLRTLRTGTRALSLERGSLLDVILRLKEIRPQMWENVLEQLRNISVANDPDLGISDVLESVQTVVRSLVPIECADAPAMRVSQLTREHLRQILTVFLGTGSCCDGGTEYAAPFHHQGTGTVNTLVLSLLSMIAELKQNVIFAMEEPEIAIPPHTQKRIINSIISKSAQAIFTSHSPYVLEEFNPSQIVVINRNNGILTGIPAQYPPKIKKYNMYREEVKRRFCESLLARRVLIAEGRTEYDAFPAAAKRLHELFPNEYTSLEGLGIAIINAETDSQVAPLGSYFRQLGKTVFAVFDKQTDESRRNILSSTDYAFEASEKGFENVLVNGSNETALRRYASFLVDGHEWPTHLNSKPTQDMAIENLKTSLMEYFKWAKGSGAAADFLNQCSKDEMPGHIVNVLKEICRILNPTNQVELSDDTLDDVAIPGS</sequence>
<dbReference type="STRING" id="1009370.ALO_17316"/>
<keyword evidence="4" id="KW-1185">Reference proteome</keyword>
<feature type="domain" description="OLD protein-like TOPRIM" evidence="2">
    <location>
        <begin position="397"/>
        <end position="467"/>
    </location>
</feature>
<dbReference type="GO" id="GO:0004519">
    <property type="term" value="F:endonuclease activity"/>
    <property type="evidence" value="ECO:0007669"/>
    <property type="project" value="UniProtKB-KW"/>
</dbReference>
<proteinExistence type="predicted"/>
<dbReference type="OrthoDB" id="308933at2"/>
<comment type="caution">
    <text evidence="3">The sequence shown here is derived from an EMBL/GenBank/DDBJ whole genome shotgun (WGS) entry which is preliminary data.</text>
</comment>
<dbReference type="eggNOG" id="COG1195">
    <property type="taxonomic scope" value="Bacteria"/>
</dbReference>
<evidence type="ECO:0000313" key="3">
    <source>
        <dbReference type="EMBL" id="EGO62601.1"/>
    </source>
</evidence>
<evidence type="ECO:0000259" key="1">
    <source>
        <dbReference type="Pfam" id="PF13175"/>
    </source>
</evidence>
<dbReference type="InterPro" id="IPR027417">
    <property type="entry name" value="P-loop_NTPase"/>
</dbReference>
<dbReference type="PANTHER" id="PTHR43581:SF4">
    <property type="entry name" value="ATP_GTP PHOSPHATASE"/>
    <property type="match status" value="1"/>
</dbReference>
<feature type="domain" description="Endonuclease GajA/Old nuclease/RecF-like AAA" evidence="1">
    <location>
        <begin position="1"/>
        <end position="77"/>
    </location>
</feature>
<gene>
    <name evidence="3" type="ORF">ALO_17316</name>
</gene>
<dbReference type="InterPro" id="IPR051396">
    <property type="entry name" value="Bact_Antivir_Def_Nuclease"/>
</dbReference>
<keyword evidence="3" id="KW-0255">Endonuclease</keyword>
<dbReference type="PANTHER" id="PTHR43581">
    <property type="entry name" value="ATP/GTP PHOSPHATASE"/>
    <property type="match status" value="1"/>
</dbReference>
<name>F7NMY0_9FIRM</name>
<dbReference type="EMBL" id="AFGF01000194">
    <property type="protein sequence ID" value="EGO62601.1"/>
    <property type="molecule type" value="Genomic_DNA"/>
</dbReference>
<dbReference type="InterPro" id="IPR034139">
    <property type="entry name" value="TOPRIM_OLD"/>
</dbReference>
<dbReference type="Pfam" id="PF20469">
    <property type="entry name" value="OLD-like_TOPRIM"/>
    <property type="match status" value="1"/>
</dbReference>
<organism evidence="3 4">
    <name type="scientific">Acetonema longum DSM 6540</name>
    <dbReference type="NCBI Taxonomy" id="1009370"/>
    <lineage>
        <taxon>Bacteria</taxon>
        <taxon>Bacillati</taxon>
        <taxon>Bacillota</taxon>
        <taxon>Negativicutes</taxon>
        <taxon>Acetonemataceae</taxon>
        <taxon>Acetonema</taxon>
    </lineage>
</organism>
<dbReference type="InterPro" id="IPR041685">
    <property type="entry name" value="AAA_GajA/Old/RecF-like"/>
</dbReference>
<reference evidence="3 4" key="1">
    <citation type="journal article" date="2011" name="EMBO J.">
        <title>Structural diversity of bacterial flagellar motors.</title>
        <authorList>
            <person name="Chen S."/>
            <person name="Beeby M."/>
            <person name="Murphy G.E."/>
            <person name="Leadbetter J.R."/>
            <person name="Hendrixson D.R."/>
            <person name="Briegel A."/>
            <person name="Li Z."/>
            <person name="Shi J."/>
            <person name="Tocheva E.I."/>
            <person name="Muller A."/>
            <person name="Dobro M.J."/>
            <person name="Jensen G.J."/>
        </authorList>
    </citation>
    <scope>NUCLEOTIDE SEQUENCE [LARGE SCALE GENOMIC DNA]</scope>
    <source>
        <strain evidence="3 4">DSM 6540</strain>
    </source>
</reference>
<dbReference type="SUPFAM" id="SSF52540">
    <property type="entry name" value="P-loop containing nucleoside triphosphate hydrolases"/>
    <property type="match status" value="1"/>
</dbReference>